<dbReference type="PRINTS" id="PR00038">
    <property type="entry name" value="HTHLUXR"/>
</dbReference>
<dbReference type="Pfam" id="PF00072">
    <property type="entry name" value="Response_reg"/>
    <property type="match status" value="1"/>
</dbReference>
<evidence type="ECO:0000313" key="11">
    <source>
        <dbReference type="Proteomes" id="UP000294813"/>
    </source>
</evidence>
<dbReference type="GO" id="GO:0006355">
    <property type="term" value="P:regulation of DNA-templated transcription"/>
    <property type="evidence" value="ECO:0007669"/>
    <property type="project" value="InterPro"/>
</dbReference>
<organism evidence="10 11">
    <name type="scientific">Heliophilum fasciatum</name>
    <dbReference type="NCBI Taxonomy" id="35700"/>
    <lineage>
        <taxon>Bacteria</taxon>
        <taxon>Bacillati</taxon>
        <taxon>Bacillota</taxon>
        <taxon>Clostridia</taxon>
        <taxon>Eubacteriales</taxon>
        <taxon>Heliobacteriaceae</taxon>
        <taxon>Heliophilum</taxon>
    </lineage>
</organism>
<dbReference type="CDD" id="cd17535">
    <property type="entry name" value="REC_NarL-like"/>
    <property type="match status" value="1"/>
</dbReference>
<dbReference type="CDD" id="cd06170">
    <property type="entry name" value="LuxR_C_like"/>
    <property type="match status" value="1"/>
</dbReference>
<dbReference type="InterPro" id="IPR016032">
    <property type="entry name" value="Sig_transdc_resp-reg_C-effctor"/>
</dbReference>
<dbReference type="InterPro" id="IPR001789">
    <property type="entry name" value="Sig_transdc_resp-reg_receiver"/>
</dbReference>
<evidence type="ECO:0000256" key="1">
    <source>
        <dbReference type="ARBA" id="ARBA00018672"/>
    </source>
</evidence>
<evidence type="ECO:0000256" key="5">
    <source>
        <dbReference type="ARBA" id="ARBA00023163"/>
    </source>
</evidence>
<dbReference type="SUPFAM" id="SSF52172">
    <property type="entry name" value="CheY-like"/>
    <property type="match status" value="1"/>
</dbReference>
<dbReference type="Pfam" id="PF00196">
    <property type="entry name" value="GerE"/>
    <property type="match status" value="1"/>
</dbReference>
<evidence type="ECO:0000256" key="6">
    <source>
        <dbReference type="ARBA" id="ARBA00024867"/>
    </source>
</evidence>
<dbReference type="Proteomes" id="UP000294813">
    <property type="component" value="Unassembled WGS sequence"/>
</dbReference>
<feature type="domain" description="Response regulatory" evidence="9">
    <location>
        <begin position="8"/>
        <end position="124"/>
    </location>
</feature>
<evidence type="ECO:0000256" key="7">
    <source>
        <dbReference type="PROSITE-ProRule" id="PRU00169"/>
    </source>
</evidence>
<evidence type="ECO:0000259" key="8">
    <source>
        <dbReference type="PROSITE" id="PS50043"/>
    </source>
</evidence>
<dbReference type="PROSITE" id="PS00622">
    <property type="entry name" value="HTH_LUXR_1"/>
    <property type="match status" value="1"/>
</dbReference>
<keyword evidence="5" id="KW-0804">Transcription</keyword>
<evidence type="ECO:0000259" key="9">
    <source>
        <dbReference type="PROSITE" id="PS50110"/>
    </source>
</evidence>
<dbReference type="EMBL" id="SLXT01000012">
    <property type="protein sequence ID" value="TCP64085.1"/>
    <property type="molecule type" value="Genomic_DNA"/>
</dbReference>
<keyword evidence="2 7" id="KW-0597">Phosphoprotein</keyword>
<proteinExistence type="predicted"/>
<dbReference type="PROSITE" id="PS50110">
    <property type="entry name" value="RESPONSE_REGULATORY"/>
    <property type="match status" value="1"/>
</dbReference>
<sequence>MKQSGTVRILIADDHPIVRQGLRKILELELRFEVIDEVGDGQSAIRQSRSLQPDVILMDINMPGASGIEACQVIKREHPQIGIIILTAHDDEGDILRAVEAKVDGFLLKDVDPDRLSSAILCVAQGGSVLDPDIINKAAGYGRQRHGHGQDHRGDDLTEREKDVLSLIGRGASNQAIAQTLFISEKTVKNHITSIFRKIQVKDRTQAALFAIKHRFVDIQ</sequence>
<dbReference type="InterPro" id="IPR039420">
    <property type="entry name" value="WalR-like"/>
</dbReference>
<comment type="caution">
    <text evidence="10">The sequence shown here is derived from an EMBL/GenBank/DDBJ whole genome shotgun (WGS) entry which is preliminary data.</text>
</comment>
<evidence type="ECO:0000313" key="10">
    <source>
        <dbReference type="EMBL" id="TCP64085.1"/>
    </source>
</evidence>
<dbReference type="SMART" id="SM00448">
    <property type="entry name" value="REC"/>
    <property type="match status" value="1"/>
</dbReference>
<evidence type="ECO:0000256" key="4">
    <source>
        <dbReference type="ARBA" id="ARBA00023125"/>
    </source>
</evidence>
<keyword evidence="11" id="KW-1185">Reference proteome</keyword>
<comment type="function">
    <text evidence="6">May play the central regulatory role in sporulation. It may be an element of the effector pathway responsible for the activation of sporulation genes in response to nutritional stress. Spo0A may act in concert with spo0H (a sigma factor) to control the expression of some genes that are critical to the sporulation process.</text>
</comment>
<dbReference type="Gene3D" id="3.40.50.2300">
    <property type="match status" value="1"/>
</dbReference>
<dbReference type="FunFam" id="1.10.10.10:FF:000153">
    <property type="entry name" value="LuxR family transcriptional regulator"/>
    <property type="match status" value="1"/>
</dbReference>
<dbReference type="PROSITE" id="PS50043">
    <property type="entry name" value="HTH_LUXR_2"/>
    <property type="match status" value="1"/>
</dbReference>
<evidence type="ECO:0000256" key="2">
    <source>
        <dbReference type="ARBA" id="ARBA00022553"/>
    </source>
</evidence>
<name>A0A4R2RYA1_9FIRM</name>
<reference evidence="10 11" key="1">
    <citation type="submission" date="2019-03" db="EMBL/GenBank/DDBJ databases">
        <title>Genomic Encyclopedia of Type Strains, Phase IV (KMG-IV): sequencing the most valuable type-strain genomes for metagenomic binning, comparative biology and taxonomic classification.</title>
        <authorList>
            <person name="Goeker M."/>
        </authorList>
    </citation>
    <scope>NUCLEOTIDE SEQUENCE [LARGE SCALE GENOMIC DNA]</scope>
    <source>
        <strain evidence="10 11">DSM 11170</strain>
    </source>
</reference>
<dbReference type="OrthoDB" id="9779069at2"/>
<dbReference type="GO" id="GO:0000160">
    <property type="term" value="P:phosphorelay signal transduction system"/>
    <property type="evidence" value="ECO:0007669"/>
    <property type="project" value="InterPro"/>
</dbReference>
<keyword evidence="3" id="KW-0805">Transcription regulation</keyword>
<dbReference type="PANTHER" id="PTHR43214:SF43">
    <property type="entry name" value="TWO-COMPONENT RESPONSE REGULATOR"/>
    <property type="match status" value="1"/>
</dbReference>
<dbReference type="RefSeq" id="WP_131919274.1">
    <property type="nucleotide sequence ID" value="NZ_JAOQNU010000022.1"/>
</dbReference>
<feature type="modified residue" description="4-aspartylphosphate" evidence="7">
    <location>
        <position position="59"/>
    </location>
</feature>
<keyword evidence="4" id="KW-0238">DNA-binding</keyword>
<dbReference type="PANTHER" id="PTHR43214">
    <property type="entry name" value="TWO-COMPONENT RESPONSE REGULATOR"/>
    <property type="match status" value="1"/>
</dbReference>
<dbReference type="SMART" id="SM00421">
    <property type="entry name" value="HTH_LUXR"/>
    <property type="match status" value="1"/>
</dbReference>
<evidence type="ECO:0000256" key="3">
    <source>
        <dbReference type="ARBA" id="ARBA00023015"/>
    </source>
</evidence>
<feature type="domain" description="HTH luxR-type" evidence="8">
    <location>
        <begin position="150"/>
        <end position="215"/>
    </location>
</feature>
<dbReference type="SUPFAM" id="SSF46894">
    <property type="entry name" value="C-terminal effector domain of the bipartite response regulators"/>
    <property type="match status" value="1"/>
</dbReference>
<dbReference type="InterPro" id="IPR011006">
    <property type="entry name" value="CheY-like_superfamily"/>
</dbReference>
<gene>
    <name evidence="10" type="ORF">EDD73_11246</name>
</gene>
<dbReference type="AlphaFoldDB" id="A0A4R2RYA1"/>
<dbReference type="GO" id="GO:0003677">
    <property type="term" value="F:DNA binding"/>
    <property type="evidence" value="ECO:0007669"/>
    <property type="project" value="UniProtKB-KW"/>
</dbReference>
<protein>
    <recommendedName>
        <fullName evidence="1">Stage 0 sporulation protein A homolog</fullName>
    </recommendedName>
</protein>
<accession>A0A4R2RYA1</accession>
<dbReference type="InterPro" id="IPR058245">
    <property type="entry name" value="NreC/VraR/RcsB-like_REC"/>
</dbReference>
<dbReference type="InterPro" id="IPR000792">
    <property type="entry name" value="Tscrpt_reg_LuxR_C"/>
</dbReference>